<reference evidence="2" key="1">
    <citation type="journal article" date="2020" name="mSystems">
        <title>Genome- and Community-Level Interaction Insights into Carbon Utilization and Element Cycling Functions of Hydrothermarchaeota in Hydrothermal Sediment.</title>
        <authorList>
            <person name="Zhou Z."/>
            <person name="Liu Y."/>
            <person name="Xu W."/>
            <person name="Pan J."/>
            <person name="Luo Z.H."/>
            <person name="Li M."/>
        </authorList>
    </citation>
    <scope>NUCLEOTIDE SEQUENCE [LARGE SCALE GENOMIC DNA]</scope>
    <source>
        <strain evidence="2">SpSt-579</strain>
    </source>
</reference>
<dbReference type="Gene3D" id="2.60.120.200">
    <property type="match status" value="1"/>
</dbReference>
<evidence type="ECO:0000256" key="1">
    <source>
        <dbReference type="SAM" id="Phobius"/>
    </source>
</evidence>
<gene>
    <name evidence="2" type="ORF">ENT43_00545</name>
</gene>
<dbReference type="Pfam" id="PF13385">
    <property type="entry name" value="Laminin_G_3"/>
    <property type="match status" value="1"/>
</dbReference>
<comment type="caution">
    <text evidence="2">The sequence shown here is derived from an EMBL/GenBank/DDBJ whole genome shotgun (WGS) entry which is preliminary data.</text>
</comment>
<organism evidence="2">
    <name type="scientific">candidate division CPR3 bacterium</name>
    <dbReference type="NCBI Taxonomy" id="2268181"/>
    <lineage>
        <taxon>Bacteria</taxon>
        <taxon>Bacteria division CPR3</taxon>
    </lineage>
</organism>
<name>A0A7C4M2Q7_UNCC3</name>
<accession>A0A7C4M2Q7</accession>
<protein>
    <submittedName>
        <fullName evidence="2">LamG domain-containing protein</fullName>
    </submittedName>
</protein>
<dbReference type="EMBL" id="DSYQ01000002">
    <property type="protein sequence ID" value="HGT70732.1"/>
    <property type="molecule type" value="Genomic_DNA"/>
</dbReference>
<keyword evidence="1" id="KW-0472">Membrane</keyword>
<dbReference type="SUPFAM" id="SSF49899">
    <property type="entry name" value="Concanavalin A-like lectins/glucanases"/>
    <property type="match status" value="1"/>
</dbReference>
<evidence type="ECO:0000313" key="2">
    <source>
        <dbReference type="EMBL" id="HGT70732.1"/>
    </source>
</evidence>
<proteinExistence type="predicted"/>
<sequence>MRLKKDNNKLNALVGFDVKNKRPSWFFVLLISFLIILLFALGFLIINTRAAFSEQINYQGRLTNSSGSPVTDGSYSFVFSLCTDSGGVTCPWTESKSITTSKGLFSTMLGSTNSFGSLDFNQELWLKVSVEGTTLSPLKKLGAAPASFESKQLRGKTWESPGTIGSTTPNTGKFTTLESTTGDDIAFTFSGNAPIVAFTGTGISQITTATDQSFAIMPGGTGKVGIGANSGLSALLNVSIASGSTPGLYVNNLGSGYSFRVDDESSDSTPFIVDSSGNVGIGTASPAATLHVSNAAPEIRITDSSNSEYTRIIKSDTNNAAGRYNRIHYGGADTYTKLLLHANGSQGSTTFTDDGNTGHTVTVGGNTNINTTIKKFGTGSGYFDGNGDYLQIPANSDFDFGSENFTIDFWAYHTNDGREEVLFRHQNAWNDGIAIIKDRSGTSMWLIVYFSGSGQISDTSIATPDPNQWNHYALIRNGSNLYFAVNGVLTTVSSSISGNVGPASGYPFNIGYALGSASDFTGYMDEFRVSKGVARWTANFTPPSIEYDSSVSSDEVNVWKSEDSDDPTEKGIQTYGDSEGRTIVDGANIRFNIGGTEKMRIDSTGKLGIGISSPTKELHLHKPSASDVVFMITNSFTGSTNTDGSSIGVSESGHFAIQNNENTDMYFNTNTQERMRIKNDGKIGMGVTIPLTKLHLEGTTSDDSSLTLEGNSTTDNYSSIRFLRSRGSNVSKSAVVDTDKLGLVSFNGYNSSSNYVSGAYIFSFVDGTPGATNIPAKITFYTGTSGSYPTERMVIKSSGYVGIGTTDPQSTLHVPDGKYAQFEDNNAGAPPSADCDSNTERGRISIDTTNNRLYICNGATRGWDYIGLTD</sequence>
<keyword evidence="1" id="KW-0812">Transmembrane</keyword>
<feature type="transmembrane region" description="Helical" evidence="1">
    <location>
        <begin position="25"/>
        <end position="46"/>
    </location>
</feature>
<keyword evidence="1" id="KW-1133">Transmembrane helix</keyword>
<dbReference type="InterPro" id="IPR013320">
    <property type="entry name" value="ConA-like_dom_sf"/>
</dbReference>
<dbReference type="AlphaFoldDB" id="A0A7C4M2Q7"/>